<gene>
    <name evidence="7" type="ORF">P154DRAFT_266650</name>
</gene>
<dbReference type="GO" id="GO:0043161">
    <property type="term" value="P:proteasome-mediated ubiquitin-dependent protein catabolic process"/>
    <property type="evidence" value="ECO:0007669"/>
    <property type="project" value="TreeGrafter"/>
</dbReference>
<dbReference type="InterPro" id="IPR015943">
    <property type="entry name" value="WD40/YVTN_repeat-like_dom_sf"/>
</dbReference>
<dbReference type="PROSITE" id="PS50082">
    <property type="entry name" value="WD_REPEATS_2"/>
    <property type="match status" value="3"/>
</dbReference>
<dbReference type="SMART" id="SM00320">
    <property type="entry name" value="WD40"/>
    <property type="match status" value="6"/>
</dbReference>
<dbReference type="GO" id="GO:0000209">
    <property type="term" value="P:protein polyubiquitination"/>
    <property type="evidence" value="ECO:0007669"/>
    <property type="project" value="TreeGrafter"/>
</dbReference>
<proteinExistence type="predicted"/>
<dbReference type="OrthoDB" id="361494at2759"/>
<dbReference type="PANTHER" id="PTHR46202">
    <property type="entry name" value="DNA EXCISION REPAIR PROTEIN ERCC-8"/>
    <property type="match status" value="1"/>
</dbReference>
<feature type="repeat" description="WD" evidence="5">
    <location>
        <begin position="260"/>
        <end position="301"/>
    </location>
</feature>
<feature type="repeat" description="WD" evidence="5">
    <location>
        <begin position="51"/>
        <end position="93"/>
    </location>
</feature>
<name>A0A6A5W9I1_9PLEO</name>
<sequence length="451" mass="49985">MQPQHVFHRSIGLEHPDVLKRATASRLIYALQPSPVTFTQPPPGEPHDEPQRAHISGVNAIAIDRFEGRYLLSGGADSSIAIWDLEAPSSSSSVGASIYTPMIAAGKTAEQHKLGITQVCFYSFDSLAFLSSSYDHTVKIYSSETLVPTMTWNLGSVVYNIDISPIAQHLLVACGTQGPNVRLIDLKTGAATHALPGHSGAVLSTAWSPTREHVLASGATDGSVRFWDIRMARGELGMLDLEDPVGVLGKISHHRHTGRAQAHRGPVNGIVWTEDGRHLVTCGHDQRIRVWDTDTAANTLANFGPMVRNSGLAPIIPCLPPSQYLLLERDLLFYPNQHEILMYEMFEGKLLKRLKRPEQKRFSEQTVGKGQLNMKDRVTALAWRHHDTELYAAHSDGSIVAWKPRTQEDVDLDEEEEEEREAKQGSKKRKRGLLEDIYQDLTKKKITFGGS</sequence>
<keyword evidence="2" id="KW-0677">Repeat</keyword>
<evidence type="ECO:0000313" key="8">
    <source>
        <dbReference type="Proteomes" id="UP000799779"/>
    </source>
</evidence>
<dbReference type="InterPro" id="IPR036322">
    <property type="entry name" value="WD40_repeat_dom_sf"/>
</dbReference>
<accession>A0A6A5W9I1</accession>
<dbReference type="PROSITE" id="PS50294">
    <property type="entry name" value="WD_REPEATS_REGION"/>
    <property type="match status" value="3"/>
</dbReference>
<keyword evidence="8" id="KW-1185">Reference proteome</keyword>
<dbReference type="GO" id="GO:0000109">
    <property type="term" value="C:nucleotide-excision repair complex"/>
    <property type="evidence" value="ECO:0007669"/>
    <property type="project" value="TreeGrafter"/>
</dbReference>
<dbReference type="PROSITE" id="PS00678">
    <property type="entry name" value="WD_REPEATS_1"/>
    <property type="match status" value="3"/>
</dbReference>
<protein>
    <submittedName>
        <fullName evidence="7">WD40 repeat-like protein</fullName>
    </submittedName>
</protein>
<dbReference type="InterPro" id="IPR042238">
    <property type="entry name" value="Rad28/ERCC8/Ckn1/ATCSA-1"/>
</dbReference>
<evidence type="ECO:0000256" key="4">
    <source>
        <dbReference type="ARBA" id="ARBA00023204"/>
    </source>
</evidence>
<evidence type="ECO:0000256" key="5">
    <source>
        <dbReference type="PROSITE-ProRule" id="PRU00221"/>
    </source>
</evidence>
<reference evidence="7" key="1">
    <citation type="journal article" date="2020" name="Stud. Mycol.">
        <title>101 Dothideomycetes genomes: a test case for predicting lifestyles and emergence of pathogens.</title>
        <authorList>
            <person name="Haridas S."/>
            <person name="Albert R."/>
            <person name="Binder M."/>
            <person name="Bloem J."/>
            <person name="Labutti K."/>
            <person name="Salamov A."/>
            <person name="Andreopoulos B."/>
            <person name="Baker S."/>
            <person name="Barry K."/>
            <person name="Bills G."/>
            <person name="Bluhm B."/>
            <person name="Cannon C."/>
            <person name="Castanera R."/>
            <person name="Culley D."/>
            <person name="Daum C."/>
            <person name="Ezra D."/>
            <person name="Gonzalez J."/>
            <person name="Henrissat B."/>
            <person name="Kuo A."/>
            <person name="Liang C."/>
            <person name="Lipzen A."/>
            <person name="Lutzoni F."/>
            <person name="Magnuson J."/>
            <person name="Mondo S."/>
            <person name="Nolan M."/>
            <person name="Ohm R."/>
            <person name="Pangilinan J."/>
            <person name="Park H.-J."/>
            <person name="Ramirez L."/>
            <person name="Alfaro M."/>
            <person name="Sun H."/>
            <person name="Tritt A."/>
            <person name="Yoshinaga Y."/>
            <person name="Zwiers L.-H."/>
            <person name="Turgeon B."/>
            <person name="Goodwin S."/>
            <person name="Spatafora J."/>
            <person name="Crous P."/>
            <person name="Grigoriev I."/>
        </authorList>
    </citation>
    <scope>NUCLEOTIDE SEQUENCE</scope>
    <source>
        <strain evidence="7">CBS 123094</strain>
    </source>
</reference>
<dbReference type="Pfam" id="PF00400">
    <property type="entry name" value="WD40"/>
    <property type="match status" value="4"/>
</dbReference>
<dbReference type="InterPro" id="IPR020472">
    <property type="entry name" value="WD40_PAC1"/>
</dbReference>
<dbReference type="InterPro" id="IPR001680">
    <property type="entry name" value="WD40_rpt"/>
</dbReference>
<evidence type="ECO:0000256" key="2">
    <source>
        <dbReference type="ARBA" id="ARBA00022737"/>
    </source>
</evidence>
<dbReference type="EMBL" id="ML977607">
    <property type="protein sequence ID" value="KAF1998057.1"/>
    <property type="molecule type" value="Genomic_DNA"/>
</dbReference>
<dbReference type="Gene3D" id="2.130.10.10">
    <property type="entry name" value="YVTN repeat-like/Quinoprotein amine dehydrogenase"/>
    <property type="match status" value="1"/>
</dbReference>
<organism evidence="7 8">
    <name type="scientific">Amniculicola lignicola CBS 123094</name>
    <dbReference type="NCBI Taxonomy" id="1392246"/>
    <lineage>
        <taxon>Eukaryota</taxon>
        <taxon>Fungi</taxon>
        <taxon>Dikarya</taxon>
        <taxon>Ascomycota</taxon>
        <taxon>Pezizomycotina</taxon>
        <taxon>Dothideomycetes</taxon>
        <taxon>Pleosporomycetidae</taxon>
        <taxon>Pleosporales</taxon>
        <taxon>Amniculicolaceae</taxon>
        <taxon>Amniculicola</taxon>
    </lineage>
</organism>
<dbReference type="PRINTS" id="PR00320">
    <property type="entry name" value="GPROTEINBRPT"/>
</dbReference>
<evidence type="ECO:0000256" key="1">
    <source>
        <dbReference type="ARBA" id="ARBA00022574"/>
    </source>
</evidence>
<dbReference type="GO" id="GO:0006283">
    <property type="term" value="P:transcription-coupled nucleotide-excision repair"/>
    <property type="evidence" value="ECO:0007669"/>
    <property type="project" value="InterPro"/>
</dbReference>
<dbReference type="AlphaFoldDB" id="A0A6A5W9I1"/>
<dbReference type="GO" id="GO:0031464">
    <property type="term" value="C:Cul4A-RING E3 ubiquitin ligase complex"/>
    <property type="evidence" value="ECO:0007669"/>
    <property type="project" value="TreeGrafter"/>
</dbReference>
<dbReference type="InterPro" id="IPR019775">
    <property type="entry name" value="WD40_repeat_CS"/>
</dbReference>
<dbReference type="SUPFAM" id="SSF50978">
    <property type="entry name" value="WD40 repeat-like"/>
    <property type="match status" value="1"/>
</dbReference>
<evidence type="ECO:0000313" key="7">
    <source>
        <dbReference type="EMBL" id="KAF1998057.1"/>
    </source>
</evidence>
<feature type="compositionally biased region" description="Acidic residues" evidence="6">
    <location>
        <begin position="409"/>
        <end position="419"/>
    </location>
</feature>
<evidence type="ECO:0000256" key="3">
    <source>
        <dbReference type="ARBA" id="ARBA00022763"/>
    </source>
</evidence>
<keyword evidence="3" id="KW-0227">DNA damage</keyword>
<keyword evidence="4" id="KW-0234">DNA repair</keyword>
<evidence type="ECO:0000256" key="6">
    <source>
        <dbReference type="SAM" id="MobiDB-lite"/>
    </source>
</evidence>
<dbReference type="PANTHER" id="PTHR46202:SF1">
    <property type="entry name" value="DNA EXCISION REPAIR PROTEIN ERCC-8"/>
    <property type="match status" value="1"/>
</dbReference>
<dbReference type="Proteomes" id="UP000799779">
    <property type="component" value="Unassembled WGS sequence"/>
</dbReference>
<feature type="repeat" description="WD" evidence="5">
    <location>
        <begin position="195"/>
        <end position="230"/>
    </location>
</feature>
<keyword evidence="1 5" id="KW-0853">WD repeat</keyword>
<feature type="region of interest" description="Disordered" evidence="6">
    <location>
        <begin position="405"/>
        <end position="430"/>
    </location>
</feature>